<evidence type="ECO:0000313" key="2">
    <source>
        <dbReference type="EMBL" id="MEK8052050.1"/>
    </source>
</evidence>
<dbReference type="SMART" id="SM00155">
    <property type="entry name" value="PLDc"/>
    <property type="match status" value="2"/>
</dbReference>
<accession>A0ABU9CN42</accession>
<dbReference type="Pfam" id="PF13091">
    <property type="entry name" value="PLDc_2"/>
    <property type="match status" value="2"/>
</dbReference>
<feature type="domain" description="PLD phosphodiesterase" evidence="1">
    <location>
        <begin position="181"/>
        <end position="208"/>
    </location>
</feature>
<dbReference type="SUPFAM" id="SSF56024">
    <property type="entry name" value="Phospholipase D/nuclease"/>
    <property type="match status" value="2"/>
</dbReference>
<dbReference type="EMBL" id="JBBUTH010000009">
    <property type="protein sequence ID" value="MEK8052050.1"/>
    <property type="molecule type" value="Genomic_DNA"/>
</dbReference>
<keyword evidence="3" id="KW-1185">Reference proteome</keyword>
<dbReference type="InterPro" id="IPR025202">
    <property type="entry name" value="PLD-like_dom"/>
</dbReference>
<dbReference type="Gene3D" id="3.30.870.10">
    <property type="entry name" value="Endonuclease Chain A"/>
    <property type="match status" value="2"/>
</dbReference>
<dbReference type="Proteomes" id="UP001365405">
    <property type="component" value="Unassembled WGS sequence"/>
</dbReference>
<reference evidence="2 3" key="1">
    <citation type="submission" date="2024-04" db="EMBL/GenBank/DDBJ databases">
        <title>Novel species of the genus Ideonella isolated from streams.</title>
        <authorList>
            <person name="Lu H."/>
        </authorList>
    </citation>
    <scope>NUCLEOTIDE SEQUENCE [LARGE SCALE GENOMIC DNA]</scope>
    <source>
        <strain evidence="2 3">DXS22W</strain>
    </source>
</reference>
<name>A0ABU9CN42_9BURK</name>
<dbReference type="CDD" id="cd09113">
    <property type="entry name" value="PLDc_ymdC_like_2"/>
    <property type="match status" value="1"/>
</dbReference>
<evidence type="ECO:0000259" key="1">
    <source>
        <dbReference type="PROSITE" id="PS50035"/>
    </source>
</evidence>
<dbReference type="PANTHER" id="PTHR21248">
    <property type="entry name" value="CARDIOLIPIN SYNTHASE"/>
    <property type="match status" value="1"/>
</dbReference>
<gene>
    <name evidence="2" type="ORF">AACH10_17495</name>
</gene>
<dbReference type="CDD" id="cd09111">
    <property type="entry name" value="PLDc_ymdC_like_1"/>
    <property type="match status" value="1"/>
</dbReference>
<protein>
    <submittedName>
        <fullName evidence="2">Phospholipase D family protein</fullName>
    </submittedName>
</protein>
<dbReference type="InterPro" id="IPR001736">
    <property type="entry name" value="PLipase_D/transphosphatidylase"/>
</dbReference>
<organism evidence="2 3">
    <name type="scientific">Pseudaquabacterium inlustre</name>
    <dbReference type="NCBI Taxonomy" id="2984192"/>
    <lineage>
        <taxon>Bacteria</taxon>
        <taxon>Pseudomonadati</taxon>
        <taxon>Pseudomonadota</taxon>
        <taxon>Betaproteobacteria</taxon>
        <taxon>Burkholderiales</taxon>
        <taxon>Sphaerotilaceae</taxon>
        <taxon>Pseudaquabacterium</taxon>
    </lineage>
</organism>
<dbReference type="RefSeq" id="WP_341411768.1">
    <property type="nucleotide sequence ID" value="NZ_JBBUTH010000009.1"/>
</dbReference>
<sequence length="549" mass="59102">MPPRRTPSNRLSIGWPTALLLTLLLLLGGCAALPPRGEAVVSQALPTEAAAATPLGGIATLSRPADAAGASGFRLLPTGEYALEARLALAARATRTLDLQIYHLHRDRAGRAVLRALAEAAARGVRVRLLADDFYAAEVEDLLAGLAAHDGVEVRLFNPMSLRWGAPVWRLALSRGDFELNNHRMHNKLFVADGAMALFGGRNVADEYYMGSDEANFIDMDVLGAGAVVGELSAVFDRYWNSAQAWPLQRVRPVAHGAEDRAQARRSFDAAVRDAPLPRAPYARDPLGHGPVGAQLAAGRLEGLAWAEARVHADPPEKAAQATPGRDPSEAMAGLMRAMATTRRYVAIVSPYFVPNEAALANMREARRHGIHLIVVTNSLASTDEPLVHASYALRRPELLKMGVELYEISPALISRSEHFGVFGRSVPRLHAKVAIVDGLRVLVGSVNLDARSAIGNTEMGVVIDSPQLATELQRLMQAPGAHATDGTSARPPAVAMYRVSLAEDGQTLRWQARDADGQGITTTDEPGSSAWLRFKLWLQSLVVPERLL</sequence>
<comment type="caution">
    <text evidence="2">The sequence shown here is derived from an EMBL/GenBank/DDBJ whole genome shotgun (WGS) entry which is preliminary data.</text>
</comment>
<dbReference type="PANTHER" id="PTHR21248:SF12">
    <property type="entry name" value="CARDIOLIPIN SYNTHASE C"/>
    <property type="match status" value="1"/>
</dbReference>
<feature type="domain" description="PLD phosphodiesterase" evidence="1">
    <location>
        <begin position="426"/>
        <end position="453"/>
    </location>
</feature>
<proteinExistence type="predicted"/>
<evidence type="ECO:0000313" key="3">
    <source>
        <dbReference type="Proteomes" id="UP001365405"/>
    </source>
</evidence>
<dbReference type="PROSITE" id="PS51257">
    <property type="entry name" value="PROKAR_LIPOPROTEIN"/>
    <property type="match status" value="1"/>
</dbReference>
<dbReference type="PROSITE" id="PS50035">
    <property type="entry name" value="PLD"/>
    <property type="match status" value="2"/>
</dbReference>